<dbReference type="Proteomes" id="UP000499080">
    <property type="component" value="Unassembled WGS sequence"/>
</dbReference>
<proteinExistence type="predicted"/>
<dbReference type="AlphaFoldDB" id="A0A4Y2MSE9"/>
<keyword evidence="2" id="KW-1185">Reference proteome</keyword>
<accession>A0A4Y2MSE9</accession>
<reference evidence="1 2" key="1">
    <citation type="journal article" date="2019" name="Sci. Rep.">
        <title>Orb-weaving spider Araneus ventricosus genome elucidates the spidroin gene catalogue.</title>
        <authorList>
            <person name="Kono N."/>
            <person name="Nakamura H."/>
            <person name="Ohtoshi R."/>
            <person name="Moran D.A.P."/>
            <person name="Shinohara A."/>
            <person name="Yoshida Y."/>
            <person name="Fujiwara M."/>
            <person name="Mori M."/>
            <person name="Tomita M."/>
            <person name="Arakawa K."/>
        </authorList>
    </citation>
    <scope>NUCLEOTIDE SEQUENCE [LARGE SCALE GENOMIC DNA]</scope>
</reference>
<organism evidence="1 2">
    <name type="scientific">Araneus ventricosus</name>
    <name type="common">Orbweaver spider</name>
    <name type="synonym">Epeira ventricosa</name>
    <dbReference type="NCBI Taxonomy" id="182803"/>
    <lineage>
        <taxon>Eukaryota</taxon>
        <taxon>Metazoa</taxon>
        <taxon>Ecdysozoa</taxon>
        <taxon>Arthropoda</taxon>
        <taxon>Chelicerata</taxon>
        <taxon>Arachnida</taxon>
        <taxon>Araneae</taxon>
        <taxon>Araneomorphae</taxon>
        <taxon>Entelegynae</taxon>
        <taxon>Araneoidea</taxon>
        <taxon>Araneidae</taxon>
        <taxon>Araneus</taxon>
    </lineage>
</organism>
<comment type="caution">
    <text evidence="1">The sequence shown here is derived from an EMBL/GenBank/DDBJ whole genome shotgun (WGS) entry which is preliminary data.</text>
</comment>
<name>A0A4Y2MSE9_ARAVE</name>
<gene>
    <name evidence="1" type="ORF">AVEN_109439_1</name>
</gene>
<evidence type="ECO:0000313" key="1">
    <source>
        <dbReference type="EMBL" id="GBN29459.1"/>
    </source>
</evidence>
<sequence length="97" mass="11041">MLLRSILKNRVKAHQDASRPWSDDGGTWADTFLLELSSTHHDRMFDHHSFVDQITLGHICAVLDGIRFESVPSVQKPASTRPTSAFCFLKRVTKFTK</sequence>
<dbReference type="EMBL" id="BGPR01007776">
    <property type="protein sequence ID" value="GBN29459.1"/>
    <property type="molecule type" value="Genomic_DNA"/>
</dbReference>
<evidence type="ECO:0000313" key="2">
    <source>
        <dbReference type="Proteomes" id="UP000499080"/>
    </source>
</evidence>
<protein>
    <submittedName>
        <fullName evidence="1">Uncharacterized protein</fullName>
    </submittedName>
</protein>